<feature type="region of interest" description="Disordered" evidence="1">
    <location>
        <begin position="1"/>
        <end position="21"/>
    </location>
</feature>
<feature type="region of interest" description="Disordered" evidence="1">
    <location>
        <begin position="136"/>
        <end position="174"/>
    </location>
</feature>
<evidence type="ECO:0000256" key="1">
    <source>
        <dbReference type="SAM" id="MobiDB-lite"/>
    </source>
</evidence>
<feature type="compositionally biased region" description="Basic and acidic residues" evidence="1">
    <location>
        <begin position="155"/>
        <end position="174"/>
    </location>
</feature>
<reference evidence="2" key="1">
    <citation type="submission" date="2018-06" db="EMBL/GenBank/DDBJ databases">
        <authorList>
            <person name="Zhirakovskaya E."/>
        </authorList>
    </citation>
    <scope>NUCLEOTIDE SEQUENCE</scope>
</reference>
<accession>A0A3B0T5S0</accession>
<dbReference type="AlphaFoldDB" id="A0A3B0T5S0"/>
<organism evidence="2">
    <name type="scientific">hydrothermal vent metagenome</name>
    <dbReference type="NCBI Taxonomy" id="652676"/>
    <lineage>
        <taxon>unclassified sequences</taxon>
        <taxon>metagenomes</taxon>
        <taxon>ecological metagenomes</taxon>
    </lineage>
</organism>
<proteinExistence type="predicted"/>
<protein>
    <submittedName>
        <fullName evidence="2">Uncharacterized protein</fullName>
    </submittedName>
</protein>
<sequence length="192" mass="20846">QGGRQSDAGAMQGDSAAGRWASLRVRRKEPVIGLCRAGLAGSRSPLNLDPRSDHRQRPGIAAAPRVSRCWGLHVFDAQDGGLRSSFQGGRARSVSDEPGGWGLRVVSVSLGFSPPSLADSLVPESLPYRARRLAVPPRSKTRLSPLKGGRKKVAPIRDVKQRSEAEGRTEEPEVWRRVRPRGLRFKGDGRAT</sequence>
<name>A0A3B0T5S0_9ZZZZ</name>
<feature type="non-terminal residue" evidence="2">
    <location>
        <position position="1"/>
    </location>
</feature>
<gene>
    <name evidence="2" type="ORF">MNBD_ACTINO01-551</name>
</gene>
<evidence type="ECO:0000313" key="2">
    <source>
        <dbReference type="EMBL" id="VAW08697.1"/>
    </source>
</evidence>
<dbReference type="EMBL" id="UOEI01000629">
    <property type="protein sequence ID" value="VAW08697.1"/>
    <property type="molecule type" value="Genomic_DNA"/>
</dbReference>